<proteinExistence type="predicted"/>
<protein>
    <submittedName>
        <fullName evidence="1">Uncharacterized protein</fullName>
    </submittedName>
</protein>
<sequence length="187" mass="21789">MSAKIYKYLLLAIITIVIPLRQFVNSALCQNQVVLHQANLLELIDHIQIYQLLPDNCRSISDTSIEERHYKKLIPEKSAIFRGRETLDCSPHDSSKHRATDKIGVVWVWQTSDSSDAIKDDALYMSLWDRTPEFPDSNCIVVSFELAKMDCGDDIKHLLLLDGLTPVEINWENLSRNNPFWYRWWVR</sequence>
<gene>
    <name evidence="1" type="ORF">A2024_07690</name>
</gene>
<reference evidence="1 2" key="1">
    <citation type="journal article" date="2016" name="Nat. Commun.">
        <title>Thousands of microbial genomes shed light on interconnected biogeochemical processes in an aquifer system.</title>
        <authorList>
            <person name="Anantharaman K."/>
            <person name="Brown C.T."/>
            <person name="Hug L.A."/>
            <person name="Sharon I."/>
            <person name="Castelle C.J."/>
            <person name="Probst A.J."/>
            <person name="Thomas B.C."/>
            <person name="Singh A."/>
            <person name="Wilkins M.J."/>
            <person name="Karaoz U."/>
            <person name="Brodie E.L."/>
            <person name="Williams K.H."/>
            <person name="Hubbard S.S."/>
            <person name="Banfield J.F."/>
        </authorList>
    </citation>
    <scope>NUCLEOTIDE SEQUENCE [LARGE SCALE GENOMIC DNA]</scope>
</reference>
<evidence type="ECO:0000313" key="2">
    <source>
        <dbReference type="Proteomes" id="UP000177230"/>
    </source>
</evidence>
<comment type="caution">
    <text evidence="1">The sequence shown here is derived from an EMBL/GenBank/DDBJ whole genome shotgun (WGS) entry which is preliminary data.</text>
</comment>
<evidence type="ECO:0000313" key="1">
    <source>
        <dbReference type="EMBL" id="OGF11139.1"/>
    </source>
</evidence>
<dbReference type="Proteomes" id="UP000177230">
    <property type="component" value="Unassembled WGS sequence"/>
</dbReference>
<accession>A0A1F5R9M2</accession>
<name>A0A1F5R9M2_9BACT</name>
<dbReference type="EMBL" id="MFFM01000037">
    <property type="protein sequence ID" value="OGF11139.1"/>
    <property type="molecule type" value="Genomic_DNA"/>
</dbReference>
<organism evidence="1 2">
    <name type="scientific">Candidatus Edwardsbacteria bacterium GWF2_54_11</name>
    <dbReference type="NCBI Taxonomy" id="1817851"/>
    <lineage>
        <taxon>Bacteria</taxon>
        <taxon>Candidatus Edwardsiibacteriota</taxon>
    </lineage>
</organism>
<dbReference type="AlphaFoldDB" id="A0A1F5R9M2"/>